<dbReference type="RefSeq" id="WP_241410345.1">
    <property type="nucleotide sequence ID" value="NZ_JAKZGO010000003.1"/>
</dbReference>
<organism evidence="2 3">
    <name type="scientific">Belliella alkalica</name>
    <dbReference type="NCBI Taxonomy" id="1730871"/>
    <lineage>
        <taxon>Bacteria</taxon>
        <taxon>Pseudomonadati</taxon>
        <taxon>Bacteroidota</taxon>
        <taxon>Cytophagia</taxon>
        <taxon>Cytophagales</taxon>
        <taxon>Cyclobacteriaceae</taxon>
        <taxon>Belliella</taxon>
    </lineage>
</organism>
<feature type="transmembrane region" description="Helical" evidence="1">
    <location>
        <begin position="64"/>
        <end position="81"/>
    </location>
</feature>
<keyword evidence="1" id="KW-0472">Membrane</keyword>
<accession>A0ABS9V8R6</accession>
<evidence type="ECO:0000313" key="2">
    <source>
        <dbReference type="EMBL" id="MCH7412803.1"/>
    </source>
</evidence>
<proteinExistence type="predicted"/>
<keyword evidence="1" id="KW-1133">Transmembrane helix</keyword>
<dbReference type="Proteomes" id="UP001165430">
    <property type="component" value="Unassembled WGS sequence"/>
</dbReference>
<keyword evidence="1" id="KW-0812">Transmembrane</keyword>
<evidence type="ECO:0000313" key="3">
    <source>
        <dbReference type="Proteomes" id="UP001165430"/>
    </source>
</evidence>
<dbReference type="EMBL" id="JAKZGO010000003">
    <property type="protein sequence ID" value="MCH7412803.1"/>
    <property type="molecule type" value="Genomic_DNA"/>
</dbReference>
<feature type="transmembrane region" description="Helical" evidence="1">
    <location>
        <begin position="244"/>
        <end position="266"/>
    </location>
</feature>
<keyword evidence="3" id="KW-1185">Reference proteome</keyword>
<sequence>MNNISISRILKLIKFEFLMHRRFYLMIFIGAFVLVTSYLTYSLSHYKIDMTQYGMKNHFYTGPYFFYMMAVLIFVAGQSFMDLRSKAGAERYILLPASVFEKLISQGFVKFGVTFLVMPVIFVLSALLARWIAVEHLSHWTGSIKNIEVISSKVLFLDKDNLPLIGYVFFIGFFLFASSALFTGSQFYGRWNSVLSPLFIMLFSLFTAFSPYLLSSLFSSKHWSVGEFLGVKREVTILGQEAPLYIFALLVLFYLGFLLSCFISYFRLKEKEV</sequence>
<gene>
    <name evidence="2" type="ORF">MM213_04845</name>
</gene>
<evidence type="ECO:0008006" key="4">
    <source>
        <dbReference type="Google" id="ProtNLM"/>
    </source>
</evidence>
<feature type="transmembrane region" description="Helical" evidence="1">
    <location>
        <begin position="23"/>
        <end position="44"/>
    </location>
</feature>
<feature type="transmembrane region" description="Helical" evidence="1">
    <location>
        <begin position="164"/>
        <end position="182"/>
    </location>
</feature>
<feature type="transmembrane region" description="Helical" evidence="1">
    <location>
        <begin position="194"/>
        <end position="214"/>
    </location>
</feature>
<protein>
    <recommendedName>
        <fullName evidence="4">ABC-2 family transporter protein</fullName>
    </recommendedName>
</protein>
<comment type="caution">
    <text evidence="2">The sequence shown here is derived from an EMBL/GenBank/DDBJ whole genome shotgun (WGS) entry which is preliminary data.</text>
</comment>
<evidence type="ECO:0000256" key="1">
    <source>
        <dbReference type="SAM" id="Phobius"/>
    </source>
</evidence>
<feature type="transmembrane region" description="Helical" evidence="1">
    <location>
        <begin position="111"/>
        <end position="133"/>
    </location>
</feature>
<reference evidence="2" key="1">
    <citation type="submission" date="2022-03" db="EMBL/GenBank/DDBJ databases">
        <title>De novo assembled genomes of Belliella spp. (Cyclobacteriaceae) strains.</title>
        <authorList>
            <person name="Szabo A."/>
            <person name="Korponai K."/>
            <person name="Felfoldi T."/>
        </authorList>
    </citation>
    <scope>NUCLEOTIDE SEQUENCE</scope>
    <source>
        <strain evidence="2">DSM 111903</strain>
    </source>
</reference>
<name>A0ABS9V8R6_9BACT</name>